<evidence type="ECO:0000256" key="1">
    <source>
        <dbReference type="ARBA" id="ARBA00005417"/>
    </source>
</evidence>
<evidence type="ECO:0000256" key="2">
    <source>
        <dbReference type="ARBA" id="ARBA00022448"/>
    </source>
</evidence>
<dbReference type="Gene3D" id="3.40.50.300">
    <property type="entry name" value="P-loop containing nucleotide triphosphate hydrolases"/>
    <property type="match status" value="1"/>
</dbReference>
<accession>A0A1G1W281</accession>
<comment type="caution">
    <text evidence="6">The sequence shown here is derived from an EMBL/GenBank/DDBJ whole genome shotgun (WGS) entry which is preliminary data.</text>
</comment>
<keyword evidence="3" id="KW-0547">Nucleotide-binding</keyword>
<gene>
    <name evidence="6" type="ORF">A2113_04015</name>
</gene>
<dbReference type="InterPro" id="IPR050683">
    <property type="entry name" value="Bact_Polysacc_Export_ATP-bd"/>
</dbReference>
<organism evidence="6 7">
    <name type="scientific">Candidatus Woykebacteria bacterium GWA1_44_8</name>
    <dbReference type="NCBI Taxonomy" id="1802591"/>
    <lineage>
        <taxon>Bacteria</taxon>
        <taxon>Candidatus Woykeibacteriota</taxon>
    </lineage>
</organism>
<protein>
    <recommendedName>
        <fullName evidence="5">ABC transporter domain-containing protein</fullName>
    </recommendedName>
</protein>
<feature type="domain" description="ABC transporter" evidence="5">
    <location>
        <begin position="39"/>
        <end position="260"/>
    </location>
</feature>
<dbReference type="Pfam" id="PF14524">
    <property type="entry name" value="Wzt_C"/>
    <property type="match status" value="1"/>
</dbReference>
<dbReference type="PANTHER" id="PTHR46743:SF2">
    <property type="entry name" value="TEICHOIC ACIDS EXPORT ATP-BINDING PROTEIN TAGH"/>
    <property type="match status" value="1"/>
</dbReference>
<reference evidence="6 7" key="1">
    <citation type="journal article" date="2016" name="Nat. Commun.">
        <title>Thousands of microbial genomes shed light on interconnected biogeochemical processes in an aquifer system.</title>
        <authorList>
            <person name="Anantharaman K."/>
            <person name="Brown C.T."/>
            <person name="Hug L.A."/>
            <person name="Sharon I."/>
            <person name="Castelle C.J."/>
            <person name="Probst A.J."/>
            <person name="Thomas B.C."/>
            <person name="Singh A."/>
            <person name="Wilkins M.J."/>
            <person name="Karaoz U."/>
            <person name="Brodie E.L."/>
            <person name="Williams K.H."/>
            <person name="Hubbard S.S."/>
            <person name="Banfield J.F."/>
        </authorList>
    </citation>
    <scope>NUCLEOTIDE SEQUENCE [LARGE SCALE GENOMIC DNA]</scope>
</reference>
<dbReference type="Proteomes" id="UP000176299">
    <property type="component" value="Unassembled WGS sequence"/>
</dbReference>
<dbReference type="InterPro" id="IPR029439">
    <property type="entry name" value="Wzt_C"/>
</dbReference>
<dbReference type="GO" id="GO:0016887">
    <property type="term" value="F:ATP hydrolysis activity"/>
    <property type="evidence" value="ECO:0007669"/>
    <property type="project" value="InterPro"/>
</dbReference>
<dbReference type="GO" id="GO:0016020">
    <property type="term" value="C:membrane"/>
    <property type="evidence" value="ECO:0007669"/>
    <property type="project" value="InterPro"/>
</dbReference>
<name>A0A1G1W281_9BACT</name>
<dbReference type="CDD" id="cd03220">
    <property type="entry name" value="ABC_KpsT_Wzt"/>
    <property type="match status" value="1"/>
</dbReference>
<dbReference type="PROSITE" id="PS50893">
    <property type="entry name" value="ABC_TRANSPORTER_2"/>
    <property type="match status" value="1"/>
</dbReference>
<evidence type="ECO:0000313" key="6">
    <source>
        <dbReference type="EMBL" id="OGY21694.1"/>
    </source>
</evidence>
<dbReference type="InterPro" id="IPR003439">
    <property type="entry name" value="ABC_transporter-like_ATP-bd"/>
</dbReference>
<keyword evidence="4" id="KW-0067">ATP-binding</keyword>
<dbReference type="Pfam" id="PF00005">
    <property type="entry name" value="ABC_tran"/>
    <property type="match status" value="1"/>
</dbReference>
<evidence type="ECO:0000259" key="5">
    <source>
        <dbReference type="PROSITE" id="PS50893"/>
    </source>
</evidence>
<sequence length="405" mass="45594">MRSDELDGYFMKNNETIIKVENLTKVFKLPHERYSTMKQHFVNIFKPKSVEKLKALDSVSFKVKKGEFFGIIGPNGSGKSTLLKILAQIYQPTAGKIEVNGSISPFIELGVGFNPELSARDNVFLNAAILGLSKKETEERFEEIIKFSELEEFVDQKLKNFSSGMQVRLAFSIAVQAQADILLVDEVLAVGDAAFQQKCFGVFQQLKKKKKTIIFVSHDLGTIEDFCDQVLLINKGKLKFVGSPQQAVLEYLKSNTIESNRQKAEEIAQRKEGKTKIIKALCQDASGNTKEIFEFGEDIVTYFEIKNLEPGQINFGVSIHRLDGVYCFGVNTFLDDQKIKMGSSKISVRFKSPKLLPGSYYLVAAIFGDKKERMIDFQDRIAYFKIHGTATGGGVTYIDHDWSYS</sequence>
<proteinExistence type="inferred from homology"/>
<dbReference type="STRING" id="1802591.A2113_04015"/>
<comment type="similarity">
    <text evidence="1">Belongs to the ABC transporter superfamily.</text>
</comment>
<dbReference type="AlphaFoldDB" id="A0A1G1W281"/>
<dbReference type="CDD" id="cd10147">
    <property type="entry name" value="Wzt_C-like"/>
    <property type="match status" value="1"/>
</dbReference>
<keyword evidence="2" id="KW-0813">Transport</keyword>
<dbReference type="InterPro" id="IPR027417">
    <property type="entry name" value="P-loop_NTPase"/>
</dbReference>
<evidence type="ECO:0000256" key="3">
    <source>
        <dbReference type="ARBA" id="ARBA00022741"/>
    </source>
</evidence>
<dbReference type="PROSITE" id="PS00211">
    <property type="entry name" value="ABC_TRANSPORTER_1"/>
    <property type="match status" value="1"/>
</dbReference>
<dbReference type="GO" id="GO:0005524">
    <property type="term" value="F:ATP binding"/>
    <property type="evidence" value="ECO:0007669"/>
    <property type="project" value="UniProtKB-KW"/>
</dbReference>
<evidence type="ECO:0000256" key="4">
    <source>
        <dbReference type="ARBA" id="ARBA00022840"/>
    </source>
</evidence>
<dbReference type="InterPro" id="IPR003593">
    <property type="entry name" value="AAA+_ATPase"/>
</dbReference>
<dbReference type="InterPro" id="IPR017871">
    <property type="entry name" value="ABC_transporter-like_CS"/>
</dbReference>
<dbReference type="EMBL" id="MHCN01000011">
    <property type="protein sequence ID" value="OGY21694.1"/>
    <property type="molecule type" value="Genomic_DNA"/>
</dbReference>
<dbReference type="SUPFAM" id="SSF52540">
    <property type="entry name" value="P-loop containing nucleoside triphosphate hydrolases"/>
    <property type="match status" value="1"/>
</dbReference>
<dbReference type="Gene3D" id="2.70.50.60">
    <property type="entry name" value="abc- transporter (atp binding component) like domain"/>
    <property type="match status" value="1"/>
</dbReference>
<dbReference type="GO" id="GO:0140359">
    <property type="term" value="F:ABC-type transporter activity"/>
    <property type="evidence" value="ECO:0007669"/>
    <property type="project" value="InterPro"/>
</dbReference>
<dbReference type="SMART" id="SM00382">
    <property type="entry name" value="AAA"/>
    <property type="match status" value="1"/>
</dbReference>
<dbReference type="PANTHER" id="PTHR46743">
    <property type="entry name" value="TEICHOIC ACIDS EXPORT ATP-BINDING PROTEIN TAGH"/>
    <property type="match status" value="1"/>
</dbReference>
<evidence type="ECO:0000313" key="7">
    <source>
        <dbReference type="Proteomes" id="UP000176299"/>
    </source>
</evidence>
<dbReference type="InterPro" id="IPR015860">
    <property type="entry name" value="ABC_transpr_TagH-like"/>
</dbReference>